<proteinExistence type="predicted"/>
<dbReference type="GeneID" id="20325847"/>
<gene>
    <name evidence="1" type="ORF">T265_11679</name>
</gene>
<protein>
    <submittedName>
        <fullName evidence="1">Uncharacterized protein</fullName>
    </submittedName>
</protein>
<dbReference type="KEGG" id="ovi:T265_11679"/>
<dbReference type="CTD" id="20325847"/>
<sequence length="225" mass="25876">MRLGQGSGHDARLKSLSLLSPIAVVRPKNYPNVQCLRVFSNQLFLPPNCIHVLQTGKFWSITSRIGSTEEICQIWLIRAAKMRRLQVFDNRCLRTTARVGWCRRNRNETVRKRSFGFQRVLPLKNVSGTRSCVGLDMFYACRTIVCRRECCISVSSSEWRKQRGGQSLTWQRNMKKITKRLGAVGATRLPGWGPRDPHCAWLETLQDMAANRFPKRSIAKRPDEN</sequence>
<dbReference type="AlphaFoldDB" id="A0A074Z8P6"/>
<evidence type="ECO:0000313" key="2">
    <source>
        <dbReference type="Proteomes" id="UP000054324"/>
    </source>
</evidence>
<organism evidence="1 2">
    <name type="scientific">Opisthorchis viverrini</name>
    <name type="common">Southeast Asian liver fluke</name>
    <dbReference type="NCBI Taxonomy" id="6198"/>
    <lineage>
        <taxon>Eukaryota</taxon>
        <taxon>Metazoa</taxon>
        <taxon>Spiralia</taxon>
        <taxon>Lophotrochozoa</taxon>
        <taxon>Platyhelminthes</taxon>
        <taxon>Trematoda</taxon>
        <taxon>Digenea</taxon>
        <taxon>Opisthorchiida</taxon>
        <taxon>Opisthorchiata</taxon>
        <taxon>Opisthorchiidae</taxon>
        <taxon>Opisthorchis</taxon>
    </lineage>
</organism>
<dbReference type="Proteomes" id="UP000054324">
    <property type="component" value="Unassembled WGS sequence"/>
</dbReference>
<dbReference type="EMBL" id="KL597173">
    <property type="protein sequence ID" value="KER19595.1"/>
    <property type="molecule type" value="Genomic_DNA"/>
</dbReference>
<accession>A0A074Z8P6</accession>
<dbReference type="RefSeq" id="XP_009176657.1">
    <property type="nucleotide sequence ID" value="XM_009178393.1"/>
</dbReference>
<evidence type="ECO:0000313" key="1">
    <source>
        <dbReference type="EMBL" id="KER19595.1"/>
    </source>
</evidence>
<keyword evidence="2" id="KW-1185">Reference proteome</keyword>
<dbReference type="OrthoDB" id="271862at2759"/>
<name>A0A074Z8P6_OPIVI</name>
<reference evidence="1 2" key="1">
    <citation type="submission" date="2013-11" db="EMBL/GenBank/DDBJ databases">
        <title>Opisthorchis viverrini - life in the bile duct.</title>
        <authorList>
            <person name="Young N.D."/>
            <person name="Nagarajan N."/>
            <person name="Lin S.J."/>
            <person name="Korhonen P.K."/>
            <person name="Jex A.R."/>
            <person name="Hall R.S."/>
            <person name="Safavi-Hemami H."/>
            <person name="Kaewkong W."/>
            <person name="Bertrand D."/>
            <person name="Gao S."/>
            <person name="Seet Q."/>
            <person name="Wongkham S."/>
            <person name="Teh B.T."/>
            <person name="Wongkham C."/>
            <person name="Intapan P.M."/>
            <person name="Maleewong W."/>
            <person name="Yang X."/>
            <person name="Hu M."/>
            <person name="Wang Z."/>
            <person name="Hofmann A."/>
            <person name="Sternberg P.W."/>
            <person name="Tan P."/>
            <person name="Wang J."/>
            <person name="Gasser R.B."/>
        </authorList>
    </citation>
    <scope>NUCLEOTIDE SEQUENCE [LARGE SCALE GENOMIC DNA]</scope>
</reference>